<gene>
    <name evidence="3" type="ORF">BV898_10511</name>
</gene>
<evidence type="ECO:0000256" key="1">
    <source>
        <dbReference type="SAM" id="MobiDB-lite"/>
    </source>
</evidence>
<comment type="caution">
    <text evidence="3">The sequence shown here is derived from an EMBL/GenBank/DDBJ whole genome shotgun (WGS) entry which is preliminary data.</text>
</comment>
<evidence type="ECO:0000313" key="4">
    <source>
        <dbReference type="Proteomes" id="UP000192578"/>
    </source>
</evidence>
<dbReference type="GO" id="GO:0030686">
    <property type="term" value="C:90S preribosome"/>
    <property type="evidence" value="ECO:0007669"/>
    <property type="project" value="TreeGrafter"/>
</dbReference>
<name>A0A1W0WJD0_HYPEX</name>
<dbReference type="InterPro" id="IPR052575">
    <property type="entry name" value="SSU_processome_comp_20"/>
</dbReference>
<dbReference type="PANTHER" id="PTHR17695">
    <property type="entry name" value="SMALL SUBUNIT PROCESSOME COMPONENT 20 HOMOLOG"/>
    <property type="match status" value="1"/>
</dbReference>
<reference evidence="4" key="1">
    <citation type="submission" date="2017-01" db="EMBL/GenBank/DDBJ databases">
        <title>Comparative genomics of anhydrobiosis in the tardigrade Hypsibius dujardini.</title>
        <authorList>
            <person name="Yoshida Y."/>
            <person name="Koutsovoulos G."/>
            <person name="Laetsch D."/>
            <person name="Stevens L."/>
            <person name="Kumar S."/>
            <person name="Horikawa D."/>
            <person name="Ishino K."/>
            <person name="Komine S."/>
            <person name="Tomita M."/>
            <person name="Blaxter M."/>
            <person name="Arakawa K."/>
        </authorList>
    </citation>
    <scope>NUCLEOTIDE SEQUENCE [LARGE SCALE GENOMIC DNA]</scope>
    <source>
        <strain evidence="4">Z151</strain>
    </source>
</reference>
<feature type="compositionally biased region" description="Basic residues" evidence="1">
    <location>
        <begin position="99"/>
        <end position="114"/>
    </location>
</feature>
<dbReference type="OrthoDB" id="360653at2759"/>
<evidence type="ECO:0000259" key="2">
    <source>
        <dbReference type="Pfam" id="PF23099"/>
    </source>
</evidence>
<dbReference type="AlphaFoldDB" id="A0A1W0WJD0"/>
<accession>A0A1W0WJD0</accession>
<dbReference type="Pfam" id="PF23099">
    <property type="entry name" value="UTP20_C"/>
    <property type="match status" value="1"/>
</dbReference>
<dbReference type="GO" id="GO:0032040">
    <property type="term" value="C:small-subunit processome"/>
    <property type="evidence" value="ECO:0007669"/>
    <property type="project" value="TreeGrafter"/>
</dbReference>
<feature type="domain" description="U3 small nucleolar RNA-associated protein 20 C-terminal" evidence="2">
    <location>
        <begin position="2"/>
        <end position="115"/>
    </location>
</feature>
<organism evidence="3 4">
    <name type="scientific">Hypsibius exemplaris</name>
    <name type="common">Freshwater tardigrade</name>
    <dbReference type="NCBI Taxonomy" id="2072580"/>
    <lineage>
        <taxon>Eukaryota</taxon>
        <taxon>Metazoa</taxon>
        <taxon>Ecdysozoa</taxon>
        <taxon>Tardigrada</taxon>
        <taxon>Eutardigrada</taxon>
        <taxon>Parachela</taxon>
        <taxon>Hypsibioidea</taxon>
        <taxon>Hypsibiidae</taxon>
        <taxon>Hypsibius</taxon>
    </lineage>
</organism>
<dbReference type="EMBL" id="MTYJ01000091">
    <property type="protein sequence ID" value="OQV15279.1"/>
    <property type="molecule type" value="Genomic_DNA"/>
</dbReference>
<dbReference type="PANTHER" id="PTHR17695:SF11">
    <property type="entry name" value="SMALL SUBUNIT PROCESSOME COMPONENT 20 HOMOLOG"/>
    <property type="match status" value="1"/>
</dbReference>
<proteinExistence type="predicted"/>
<dbReference type="InterPro" id="IPR057525">
    <property type="entry name" value="UTP20_C"/>
</dbReference>
<feature type="region of interest" description="Disordered" evidence="1">
    <location>
        <begin position="99"/>
        <end position="131"/>
    </location>
</feature>
<evidence type="ECO:0000313" key="3">
    <source>
        <dbReference type="EMBL" id="OQV15279.1"/>
    </source>
</evidence>
<keyword evidence="4" id="KW-1185">Reference proteome</keyword>
<protein>
    <recommendedName>
        <fullName evidence="2">U3 small nucleolar RNA-associated protein 20 C-terminal domain-containing protein</fullName>
    </recommendedName>
</protein>
<sequence>MKWIHCLCAAFDREAFLQFFSRVLQVLYRCTNEPSAQNDGELKRLTEEVTGAVEAHVGREIYADAMRTVILQFSKKRAERKRQQAVEPILNPAKAARMKIKKHLTRKEAKKRKTQDRDLELGRLVKKSRPR</sequence>
<dbReference type="Proteomes" id="UP000192578">
    <property type="component" value="Unassembled WGS sequence"/>
</dbReference>